<evidence type="ECO:0000313" key="3">
    <source>
        <dbReference type="Proteomes" id="UP000319824"/>
    </source>
</evidence>
<accession>A0A559SKZ3</accession>
<proteinExistence type="predicted"/>
<reference evidence="2 3" key="1">
    <citation type="submission" date="2019-06" db="EMBL/GenBank/DDBJ databases">
        <title>Pac Bio to generate improved reference genome sequences for organisms with transposon mutant libraries (support for FEBA project).</title>
        <authorList>
            <person name="Blow M."/>
        </authorList>
    </citation>
    <scope>NUCLEOTIDE SEQUENCE [LARGE SCALE GENOMIC DNA]</scope>
    <source>
        <strain evidence="2 3">USDA 1844</strain>
    </source>
</reference>
<evidence type="ECO:0000256" key="1">
    <source>
        <dbReference type="SAM" id="MobiDB-lite"/>
    </source>
</evidence>
<evidence type="ECO:0000313" key="2">
    <source>
        <dbReference type="EMBL" id="TVZ63036.1"/>
    </source>
</evidence>
<dbReference type="AlphaFoldDB" id="A0A559SKZ3"/>
<dbReference type="EMBL" id="VISO01000003">
    <property type="protein sequence ID" value="TVZ63036.1"/>
    <property type="molecule type" value="Genomic_DNA"/>
</dbReference>
<organism evidence="2 3">
    <name type="scientific">Rhizobium mongolense USDA 1844</name>
    <dbReference type="NCBI Taxonomy" id="1079460"/>
    <lineage>
        <taxon>Bacteria</taxon>
        <taxon>Pseudomonadati</taxon>
        <taxon>Pseudomonadota</taxon>
        <taxon>Alphaproteobacteria</taxon>
        <taxon>Hyphomicrobiales</taxon>
        <taxon>Rhizobiaceae</taxon>
        <taxon>Rhizobium/Agrobacterium group</taxon>
        <taxon>Rhizobium</taxon>
    </lineage>
</organism>
<gene>
    <name evidence="2" type="ORF">BCL32_3149</name>
</gene>
<protein>
    <submittedName>
        <fullName evidence="2">Uncharacterized protein</fullName>
    </submittedName>
</protein>
<comment type="caution">
    <text evidence="2">The sequence shown here is derived from an EMBL/GenBank/DDBJ whole genome shotgun (WGS) entry which is preliminary data.</text>
</comment>
<dbReference type="Proteomes" id="UP000319824">
    <property type="component" value="Unassembled WGS sequence"/>
</dbReference>
<sequence length="91" mass="9919">MQSASAEKLFHPRIDEDEISGDRFPGPLACTSAGETDQISCNGDGVMLSYVSSNGEYILTMFGKGPVVLETGQYSWLANGCVRQVLQNWRS</sequence>
<feature type="region of interest" description="Disordered" evidence="1">
    <location>
        <begin position="1"/>
        <end position="22"/>
    </location>
</feature>
<name>A0A559SKZ3_9HYPH</name>